<organism evidence="1 2">
    <name type="scientific">Streptomyces albiaxialis</name>
    <dbReference type="NCBI Taxonomy" id="329523"/>
    <lineage>
        <taxon>Bacteria</taxon>
        <taxon>Bacillati</taxon>
        <taxon>Actinomycetota</taxon>
        <taxon>Actinomycetes</taxon>
        <taxon>Kitasatosporales</taxon>
        <taxon>Streptomycetaceae</taxon>
        <taxon>Streptomyces</taxon>
    </lineage>
</organism>
<dbReference type="RefSeq" id="WP_344535963.1">
    <property type="nucleotide sequence ID" value="NZ_BAAAPE010000048.1"/>
</dbReference>
<dbReference type="Proteomes" id="UP001500016">
    <property type="component" value="Unassembled WGS sequence"/>
</dbReference>
<name>A0ABN2X7N4_9ACTN</name>
<proteinExistence type="predicted"/>
<gene>
    <name evidence="1" type="ORF">GCM10009801_82160</name>
</gene>
<dbReference type="EMBL" id="BAAAPE010000048">
    <property type="protein sequence ID" value="GAA2106056.1"/>
    <property type="molecule type" value="Genomic_DNA"/>
</dbReference>
<evidence type="ECO:0000313" key="1">
    <source>
        <dbReference type="EMBL" id="GAA2106056.1"/>
    </source>
</evidence>
<comment type="caution">
    <text evidence="1">The sequence shown here is derived from an EMBL/GenBank/DDBJ whole genome shotgun (WGS) entry which is preliminary data.</text>
</comment>
<sequence length="159" mass="16960">MTQSTWGLGVLQSGDGDRWASVVIEPPDAGQHAELAVRLKAAGLKRLSLREWNGGLWPLSRCSVTVDSGHLAQLHTGRSRVLCQPPAAVTPSWQTAAARGRVLVTLVQAGTLDQDADSGVDLTEGGEAWRGVEDSVRGGLLLGALVELRTTAEPYGRRW</sequence>
<protein>
    <submittedName>
        <fullName evidence="1">Uncharacterized protein</fullName>
    </submittedName>
</protein>
<evidence type="ECO:0000313" key="2">
    <source>
        <dbReference type="Proteomes" id="UP001500016"/>
    </source>
</evidence>
<reference evidence="2" key="1">
    <citation type="journal article" date="2019" name="Int. J. Syst. Evol. Microbiol.">
        <title>The Global Catalogue of Microorganisms (GCM) 10K type strain sequencing project: providing services to taxonomists for standard genome sequencing and annotation.</title>
        <authorList>
            <consortium name="The Broad Institute Genomics Platform"/>
            <consortium name="The Broad Institute Genome Sequencing Center for Infectious Disease"/>
            <person name="Wu L."/>
            <person name="Ma J."/>
        </authorList>
    </citation>
    <scope>NUCLEOTIDE SEQUENCE [LARGE SCALE GENOMIC DNA]</scope>
    <source>
        <strain evidence="2">JCM 15478</strain>
    </source>
</reference>
<accession>A0ABN2X7N4</accession>
<keyword evidence="2" id="KW-1185">Reference proteome</keyword>